<dbReference type="PANTHER" id="PTHR24120">
    <property type="entry name" value="GH07239P"/>
    <property type="match status" value="1"/>
</dbReference>
<proteinExistence type="predicted"/>
<gene>
    <name evidence="3" type="ORF">QR46_3390</name>
</gene>
<dbReference type="Pfam" id="PF12796">
    <property type="entry name" value="Ank_2"/>
    <property type="match status" value="3"/>
</dbReference>
<feature type="repeat" description="ANK" evidence="1">
    <location>
        <begin position="231"/>
        <end position="254"/>
    </location>
</feature>
<feature type="coiled-coil region" evidence="2">
    <location>
        <begin position="461"/>
        <end position="645"/>
    </location>
</feature>
<dbReference type="InterPro" id="IPR002110">
    <property type="entry name" value="Ankyrin_rpt"/>
</dbReference>
<evidence type="ECO:0000256" key="2">
    <source>
        <dbReference type="SAM" id="Coils"/>
    </source>
</evidence>
<reference evidence="3 4" key="1">
    <citation type="journal article" date="2015" name="Mol. Biochem. Parasitol.">
        <title>Identification of polymorphic genes for use in assemblage B genotyping assays through comparative genomics of multiple assemblage B Giardia duodenalis isolates.</title>
        <authorList>
            <person name="Wielinga C."/>
            <person name="Thompson R.C."/>
            <person name="Monis P."/>
            <person name="Ryan U."/>
        </authorList>
    </citation>
    <scope>NUCLEOTIDE SEQUENCE [LARGE SCALE GENOMIC DNA]</scope>
    <source>
        <strain evidence="3 4">BAH15c1</strain>
    </source>
</reference>
<evidence type="ECO:0000313" key="4">
    <source>
        <dbReference type="Proteomes" id="UP000070089"/>
    </source>
</evidence>
<dbReference type="Proteomes" id="UP000070089">
    <property type="component" value="Unassembled WGS sequence"/>
</dbReference>
<dbReference type="SMART" id="SM00248">
    <property type="entry name" value="ANK"/>
    <property type="match status" value="8"/>
</dbReference>
<dbReference type="PANTHER" id="PTHR24120:SF4">
    <property type="entry name" value="GH07239P"/>
    <property type="match status" value="1"/>
</dbReference>
<accession>A0A132NRI1</accession>
<organism evidence="3 4">
    <name type="scientific">Giardia duodenalis assemblage B</name>
    <dbReference type="NCBI Taxonomy" id="1394984"/>
    <lineage>
        <taxon>Eukaryota</taxon>
        <taxon>Metamonada</taxon>
        <taxon>Diplomonadida</taxon>
        <taxon>Hexamitidae</taxon>
        <taxon>Giardiinae</taxon>
        <taxon>Giardia</taxon>
    </lineage>
</organism>
<dbReference type="Gene3D" id="1.25.40.20">
    <property type="entry name" value="Ankyrin repeat-containing domain"/>
    <property type="match status" value="2"/>
</dbReference>
<dbReference type="VEuPathDB" id="GiardiaDB:QR46_3390"/>
<dbReference type="EMBL" id="JXTI01000107">
    <property type="protein sequence ID" value="KWX12637.1"/>
    <property type="molecule type" value="Genomic_DNA"/>
</dbReference>
<dbReference type="AlphaFoldDB" id="A0A132NRI1"/>
<evidence type="ECO:0000256" key="1">
    <source>
        <dbReference type="PROSITE-ProRule" id="PRU00023"/>
    </source>
</evidence>
<protein>
    <submittedName>
        <fullName evidence="3">Uncharacterized protein</fullName>
    </submittedName>
</protein>
<sequence>MRRAGRPRGPCKFQSQVHVELQPTQNFWMPDDSQYKRNLDAWFEAARTGEIKFTVVHCKQYQGSVLPDGPGLTALHLAAQGGHTGTVKYLLPYEKDVRSDTGWTALMSAAMHGHDAAVAALAPYQAGRQLTAAACGYPAGATAVEIAASRGHLSTTKALLAFDQERPYLAEPFLAALDLNEQALRVHAAAGVQTRDCLGRTPLHYAALSPRDPTVSVTLLVDLYRGARDASGKTPLMLAAEFGRADAVRVLIERTPEDVGAAIPDNPSCGDHEGSTALILAADAGHLACVKHLLDAENAQPNKTGTTAMMFAARRGFLEIVGTLAPFEATLQSTAPLGHAPGKATALQHAALVGHAPVVGLLAPLEHGLRNDAGQSAYDIAAQHGHRECQEVLQVYEDEVEPCTVTALILDSRSEEFNLVTDKPLTEAIQRLADLLGVRDSDGFFQAIEDVLAQGDAIRELEKLRVELQVVAQERDDLRAKVDEQTASIREMKGHLYDMSELEKKIAAAEERYAEKVRDVQAMEEEVEEVKAAARQEVEAARGEVELMNAHVRELEKHITDLQNSDDSVLGQLITAQERVKELEGELARAEAAGGDAARELGETRRELDALSAEHEDAKKLLEEMEEMQRNLLGMQEAMEQFEAEGITVERYADLRAEVETLRERLFDRSRKVTEANSVISMLIDDMWICNKRLSDTLKKATESSRALEDGDAGPRGSQHFAMPDLIDEMSNLIRSGSLGRSAVGGDLGLGELDREGHAGPGRFSYL</sequence>
<comment type="caution">
    <text evidence="3">The sequence shown here is derived from an EMBL/GenBank/DDBJ whole genome shotgun (WGS) entry which is preliminary data.</text>
</comment>
<dbReference type="PROSITE" id="PS50088">
    <property type="entry name" value="ANK_REPEAT"/>
    <property type="match status" value="2"/>
</dbReference>
<dbReference type="OrthoDB" id="20872at2759"/>
<dbReference type="SUPFAM" id="SSF48403">
    <property type="entry name" value="Ankyrin repeat"/>
    <property type="match status" value="1"/>
</dbReference>
<keyword evidence="2" id="KW-0175">Coiled coil</keyword>
<evidence type="ECO:0000313" key="3">
    <source>
        <dbReference type="EMBL" id="KWX12637.1"/>
    </source>
</evidence>
<keyword evidence="1" id="KW-0040">ANK repeat</keyword>
<dbReference type="InterPro" id="IPR036770">
    <property type="entry name" value="Ankyrin_rpt-contain_sf"/>
</dbReference>
<name>A0A132NRI1_GIAIN</name>
<feature type="repeat" description="ANK" evidence="1">
    <location>
        <begin position="70"/>
        <end position="102"/>
    </location>
</feature>
<dbReference type="PROSITE" id="PS50297">
    <property type="entry name" value="ANK_REP_REGION"/>
    <property type="match status" value="2"/>
</dbReference>
<dbReference type="Gene3D" id="1.10.287.1490">
    <property type="match status" value="1"/>
</dbReference>